<proteinExistence type="inferred from homology"/>
<dbReference type="InterPro" id="IPR012291">
    <property type="entry name" value="CBM2_carb-bd_dom_sf"/>
</dbReference>
<dbReference type="OrthoDB" id="9808897at2"/>
<keyword evidence="3 6" id="KW-0119">Carbohydrate metabolism</keyword>
<evidence type="ECO:0000256" key="1">
    <source>
        <dbReference type="ARBA" id="ARBA00007072"/>
    </source>
</evidence>
<accession>A0A344L2E3</accession>
<dbReference type="PANTHER" id="PTHR22298">
    <property type="entry name" value="ENDO-1,4-BETA-GLUCANASE"/>
    <property type="match status" value="1"/>
</dbReference>
<sequence length="861" mass="90141">MGNRARWRALTATGALLGAGLLALPPAAAAAEYERVVNGDFASGEVNPWWNGAGTTGSVVGGEFCTEVTGGTVNGYDALVGQNGVAFEAGQPYTLKFDARAATPQPISAVAGEAVDPYRQIARTEVQLTTEPQSFTYTFDSTLDFPTAGNGQLAFWFGGQSFDNTICVDNVSLVGGVKPPPGLEPAAPVRVNQTGYLPGLPKRASVANESTTPVPWTLKNAAGTAVASGQSTPKGLDPNSGEHVHLVDFSAYETVGTGYTLTVGADTSHPFDISPDVLKDLRYDSLAFFYHQRSGTPIEAEYAGAEHARPAGHLNVAPNQGDHDVPCLAGVDCGYTLDVPGGWYDAGDHGKYVVNGGISAWQLLNEYERALRVGDASALGDGKLAIPERGNGVPDILDEAKWEVDFLLKMQVPDGRPLAGMAHHKIHDAQWTGLPMLPHLDPQVRRLSAPSTAATLNLAAVAAQAARLWKEIDPAFSAQALAAAEKAYQAARANPAKLADPNDGTGGGAYSDGTVTDEFYWAAAELFATTGGSGYRADLTGSPLYKGASFNARGFDWGSTGALGDITLALVPTALPAADVAAIRQAITTTADGHLAQMAAQGHPAPYRTQDGSYEWGSNGLIANNGVVLALAYDFTKQAKYREGAFGVMDYLLGRNPVNYSYVSGWGEQPVRNVHHRHWANQLDPSLPIAPAGALSGGPNSALQDPISAGLLKGCPAQRCFVDHIEAYSVNEVTVNWNSALAWLANWAAEKSTVDTPPAACSVSYQANGWNSGLSASVVLKNTSAVAWNGWTLKFAFSGNQQLQHGWSATWSQQGAEVTAVNLPWNASVAPGASVTIGFNASSPGPATAPASFSVNGSTCK</sequence>
<dbReference type="InterPro" id="IPR006311">
    <property type="entry name" value="TAT_signal"/>
</dbReference>
<feature type="active site" evidence="7">
    <location>
        <position position="732"/>
    </location>
</feature>
<dbReference type="EC" id="3.2.1.4" evidence="8"/>
<dbReference type="Gene3D" id="2.60.40.290">
    <property type="match status" value="1"/>
</dbReference>
<dbReference type="Gene3D" id="2.60.120.260">
    <property type="entry name" value="Galactose-binding domain-like"/>
    <property type="match status" value="1"/>
</dbReference>
<dbReference type="SUPFAM" id="SSF48208">
    <property type="entry name" value="Six-hairpin glycosidases"/>
    <property type="match status" value="1"/>
</dbReference>
<dbReference type="InterPro" id="IPR008965">
    <property type="entry name" value="CBM2/CBM3_carb-bd_dom_sf"/>
</dbReference>
<evidence type="ECO:0000256" key="7">
    <source>
        <dbReference type="PROSITE-ProRule" id="PRU10060"/>
    </source>
</evidence>
<evidence type="ECO:0000313" key="11">
    <source>
        <dbReference type="Proteomes" id="UP000250434"/>
    </source>
</evidence>
<organism evidence="10 11">
    <name type="scientific">Amycolatopsis albispora</name>
    <dbReference type="NCBI Taxonomy" id="1804986"/>
    <lineage>
        <taxon>Bacteria</taxon>
        <taxon>Bacillati</taxon>
        <taxon>Actinomycetota</taxon>
        <taxon>Actinomycetes</taxon>
        <taxon>Pseudonocardiales</taxon>
        <taxon>Pseudonocardiaceae</taxon>
        <taxon>Amycolatopsis</taxon>
    </lineage>
</organism>
<dbReference type="InterPro" id="IPR018366">
    <property type="entry name" value="CBM2_CS"/>
</dbReference>
<reference evidence="10 11" key="1">
    <citation type="submission" date="2016-04" db="EMBL/GenBank/DDBJ databases">
        <title>Complete genome sequence and analysis of deep-sea sediment isolate, Amycolatopsis sp. WP1.</title>
        <authorList>
            <person name="Wang H."/>
            <person name="Chen S."/>
            <person name="Wu Q."/>
        </authorList>
    </citation>
    <scope>NUCLEOTIDE SEQUENCE [LARGE SCALE GENOMIC DNA]</scope>
    <source>
        <strain evidence="10 11">WP1</strain>
    </source>
</reference>
<dbReference type="RefSeq" id="WP_113691486.1">
    <property type="nucleotide sequence ID" value="NZ_CP015163.1"/>
</dbReference>
<dbReference type="Pfam" id="PF00553">
    <property type="entry name" value="CBM_2"/>
    <property type="match status" value="1"/>
</dbReference>
<comment type="catalytic activity">
    <reaction evidence="8">
        <text>Endohydrolysis of (1-&gt;4)-beta-D-glucosidic linkages in cellulose, lichenin and cereal beta-D-glucans.</text>
        <dbReference type="EC" id="3.2.1.4"/>
    </reaction>
</comment>
<dbReference type="AlphaFoldDB" id="A0A344L2E3"/>
<dbReference type="InterPro" id="IPR012341">
    <property type="entry name" value="6hp_glycosidase-like_sf"/>
</dbReference>
<evidence type="ECO:0000256" key="2">
    <source>
        <dbReference type="ARBA" id="ARBA00022801"/>
    </source>
</evidence>
<feature type="chain" id="PRO_5039755554" description="Endoglucanase" evidence="8">
    <location>
        <begin position="31"/>
        <end position="861"/>
    </location>
</feature>
<dbReference type="InterPro" id="IPR033126">
    <property type="entry name" value="Glyco_hydro_9_Asp/Glu_AS"/>
</dbReference>
<name>A0A344L2E3_9PSEU</name>
<dbReference type="Pfam" id="PF00759">
    <property type="entry name" value="Glyco_hydro_9"/>
    <property type="match status" value="1"/>
</dbReference>
<dbReference type="Gene3D" id="2.60.40.10">
    <property type="entry name" value="Immunoglobulins"/>
    <property type="match status" value="1"/>
</dbReference>
<gene>
    <name evidence="10" type="ORF">A4R43_06440</name>
</gene>
<dbReference type="SUPFAM" id="SSF81296">
    <property type="entry name" value="E set domains"/>
    <property type="match status" value="1"/>
</dbReference>
<dbReference type="InterPro" id="IPR004197">
    <property type="entry name" value="Cellulase_Ig-like"/>
</dbReference>
<dbReference type="PROSITE" id="PS00561">
    <property type="entry name" value="CBM2_A"/>
    <property type="match status" value="1"/>
</dbReference>
<evidence type="ECO:0000259" key="9">
    <source>
        <dbReference type="PROSITE" id="PS51173"/>
    </source>
</evidence>
<dbReference type="Gene3D" id="1.50.10.10">
    <property type="match status" value="1"/>
</dbReference>
<feature type="active site" evidence="6">
    <location>
        <position position="675"/>
    </location>
</feature>
<dbReference type="SUPFAM" id="SSF49785">
    <property type="entry name" value="Galactose-binding domain-like"/>
    <property type="match status" value="1"/>
</dbReference>
<dbReference type="InterPro" id="IPR008928">
    <property type="entry name" value="6-hairpin_glycosidase_sf"/>
</dbReference>
<dbReference type="Pfam" id="PF02927">
    <property type="entry name" value="CelD_N"/>
    <property type="match status" value="1"/>
</dbReference>
<evidence type="ECO:0000256" key="5">
    <source>
        <dbReference type="ARBA" id="ARBA00023326"/>
    </source>
</evidence>
<dbReference type="SUPFAM" id="SSF49384">
    <property type="entry name" value="Carbohydrate-binding domain"/>
    <property type="match status" value="1"/>
</dbReference>
<keyword evidence="8" id="KW-0732">Signal</keyword>
<evidence type="ECO:0000313" key="10">
    <source>
        <dbReference type="EMBL" id="AXB42217.1"/>
    </source>
</evidence>
<dbReference type="GO" id="GO:0030245">
    <property type="term" value="P:cellulose catabolic process"/>
    <property type="evidence" value="ECO:0007669"/>
    <property type="project" value="UniProtKB-KW"/>
</dbReference>
<dbReference type="GO" id="GO:0008810">
    <property type="term" value="F:cellulase activity"/>
    <property type="evidence" value="ECO:0007669"/>
    <property type="project" value="UniProtKB-EC"/>
</dbReference>
<dbReference type="CDD" id="cd02850">
    <property type="entry name" value="E_set_Cellulase_N"/>
    <property type="match status" value="1"/>
</dbReference>
<dbReference type="InterPro" id="IPR018221">
    <property type="entry name" value="Glyco_hydro_9_His_AS"/>
</dbReference>
<dbReference type="InterPro" id="IPR001919">
    <property type="entry name" value="CBD2"/>
</dbReference>
<dbReference type="SMART" id="SM00637">
    <property type="entry name" value="CBD_II"/>
    <property type="match status" value="1"/>
</dbReference>
<keyword evidence="8" id="KW-0136">Cellulose degradation</keyword>
<feature type="active site" evidence="7">
    <location>
        <position position="723"/>
    </location>
</feature>
<feature type="domain" description="CBM2" evidence="9">
    <location>
        <begin position="754"/>
        <end position="861"/>
    </location>
</feature>
<dbReference type="PROSITE" id="PS00698">
    <property type="entry name" value="GH9_3"/>
    <property type="match status" value="1"/>
</dbReference>
<dbReference type="InterPro" id="IPR014756">
    <property type="entry name" value="Ig_E-set"/>
</dbReference>
<dbReference type="PROSITE" id="PS00592">
    <property type="entry name" value="GH9_2"/>
    <property type="match status" value="1"/>
</dbReference>
<dbReference type="PROSITE" id="PS51173">
    <property type="entry name" value="CBM2"/>
    <property type="match status" value="1"/>
</dbReference>
<dbReference type="InterPro" id="IPR013783">
    <property type="entry name" value="Ig-like_fold"/>
</dbReference>
<dbReference type="InterPro" id="IPR003305">
    <property type="entry name" value="CenC_carb-bd"/>
</dbReference>
<keyword evidence="2 6" id="KW-0378">Hydrolase</keyword>
<evidence type="ECO:0000256" key="4">
    <source>
        <dbReference type="ARBA" id="ARBA00023295"/>
    </source>
</evidence>
<dbReference type="GO" id="GO:0030247">
    <property type="term" value="F:polysaccharide binding"/>
    <property type="evidence" value="ECO:0007669"/>
    <property type="project" value="UniProtKB-UniRule"/>
</dbReference>
<keyword evidence="4 6" id="KW-0326">Glycosidase</keyword>
<dbReference type="Pfam" id="PF02018">
    <property type="entry name" value="CBM_4_9"/>
    <property type="match status" value="1"/>
</dbReference>
<feature type="signal peptide" evidence="8">
    <location>
        <begin position="1"/>
        <end position="30"/>
    </location>
</feature>
<protein>
    <recommendedName>
        <fullName evidence="8">Endoglucanase</fullName>
        <ecNumber evidence="8">3.2.1.4</ecNumber>
    </recommendedName>
</protein>
<dbReference type="PROSITE" id="PS51318">
    <property type="entry name" value="TAT"/>
    <property type="match status" value="1"/>
</dbReference>
<evidence type="ECO:0000256" key="8">
    <source>
        <dbReference type="RuleBase" id="RU361166"/>
    </source>
</evidence>
<keyword evidence="5 6" id="KW-0624">Polysaccharide degradation</keyword>
<evidence type="ECO:0000256" key="6">
    <source>
        <dbReference type="PROSITE-ProRule" id="PRU10059"/>
    </source>
</evidence>
<dbReference type="InterPro" id="IPR008979">
    <property type="entry name" value="Galactose-bd-like_sf"/>
</dbReference>
<dbReference type="KEGG" id="aab:A4R43_06440"/>
<evidence type="ECO:0000256" key="3">
    <source>
        <dbReference type="ARBA" id="ARBA00023277"/>
    </source>
</evidence>
<dbReference type="EMBL" id="CP015163">
    <property type="protein sequence ID" value="AXB42217.1"/>
    <property type="molecule type" value="Genomic_DNA"/>
</dbReference>
<keyword evidence="11" id="KW-1185">Reference proteome</keyword>
<comment type="similarity">
    <text evidence="1 6 8">Belongs to the glycosyl hydrolase 9 (cellulase E) family.</text>
</comment>
<dbReference type="Proteomes" id="UP000250434">
    <property type="component" value="Chromosome"/>
</dbReference>
<dbReference type="InterPro" id="IPR001701">
    <property type="entry name" value="Glyco_hydro_9"/>
</dbReference>